<evidence type="ECO:0000313" key="2">
    <source>
        <dbReference type="Proteomes" id="UP000828390"/>
    </source>
</evidence>
<organism evidence="1 2">
    <name type="scientific">Dreissena polymorpha</name>
    <name type="common">Zebra mussel</name>
    <name type="synonym">Mytilus polymorpha</name>
    <dbReference type="NCBI Taxonomy" id="45954"/>
    <lineage>
        <taxon>Eukaryota</taxon>
        <taxon>Metazoa</taxon>
        <taxon>Spiralia</taxon>
        <taxon>Lophotrochozoa</taxon>
        <taxon>Mollusca</taxon>
        <taxon>Bivalvia</taxon>
        <taxon>Autobranchia</taxon>
        <taxon>Heteroconchia</taxon>
        <taxon>Euheterodonta</taxon>
        <taxon>Imparidentia</taxon>
        <taxon>Neoheterodontei</taxon>
        <taxon>Myida</taxon>
        <taxon>Dreissenoidea</taxon>
        <taxon>Dreissenidae</taxon>
        <taxon>Dreissena</taxon>
    </lineage>
</organism>
<protein>
    <submittedName>
        <fullName evidence="1">Uncharacterized protein</fullName>
    </submittedName>
</protein>
<gene>
    <name evidence="1" type="ORF">DPMN_086523</name>
</gene>
<comment type="caution">
    <text evidence="1">The sequence shown here is derived from an EMBL/GenBank/DDBJ whole genome shotgun (WGS) entry which is preliminary data.</text>
</comment>
<dbReference type="AlphaFoldDB" id="A0A9D4KQN2"/>
<reference evidence="1" key="1">
    <citation type="journal article" date="2019" name="bioRxiv">
        <title>The Genome of the Zebra Mussel, Dreissena polymorpha: A Resource for Invasive Species Research.</title>
        <authorList>
            <person name="McCartney M.A."/>
            <person name="Auch B."/>
            <person name="Kono T."/>
            <person name="Mallez S."/>
            <person name="Zhang Y."/>
            <person name="Obille A."/>
            <person name="Becker A."/>
            <person name="Abrahante J.E."/>
            <person name="Garbe J."/>
            <person name="Badalamenti J.P."/>
            <person name="Herman A."/>
            <person name="Mangelson H."/>
            <person name="Liachko I."/>
            <person name="Sullivan S."/>
            <person name="Sone E.D."/>
            <person name="Koren S."/>
            <person name="Silverstein K.A.T."/>
            <person name="Beckman K.B."/>
            <person name="Gohl D.M."/>
        </authorList>
    </citation>
    <scope>NUCLEOTIDE SEQUENCE</scope>
    <source>
        <strain evidence="1">Duluth1</strain>
        <tissue evidence="1">Whole animal</tissue>
    </source>
</reference>
<keyword evidence="2" id="KW-1185">Reference proteome</keyword>
<reference evidence="1" key="2">
    <citation type="submission" date="2020-11" db="EMBL/GenBank/DDBJ databases">
        <authorList>
            <person name="McCartney M.A."/>
            <person name="Auch B."/>
            <person name="Kono T."/>
            <person name="Mallez S."/>
            <person name="Becker A."/>
            <person name="Gohl D.M."/>
            <person name="Silverstein K.A.T."/>
            <person name="Koren S."/>
            <person name="Bechman K.B."/>
            <person name="Herman A."/>
            <person name="Abrahante J.E."/>
            <person name="Garbe J."/>
        </authorList>
    </citation>
    <scope>NUCLEOTIDE SEQUENCE</scope>
    <source>
        <strain evidence="1">Duluth1</strain>
        <tissue evidence="1">Whole animal</tissue>
    </source>
</reference>
<name>A0A9D4KQN2_DREPO</name>
<dbReference type="EMBL" id="JAIWYP010000003">
    <property type="protein sequence ID" value="KAH3844267.1"/>
    <property type="molecule type" value="Genomic_DNA"/>
</dbReference>
<proteinExistence type="predicted"/>
<accession>A0A9D4KQN2</accession>
<dbReference type="Proteomes" id="UP000828390">
    <property type="component" value="Unassembled WGS sequence"/>
</dbReference>
<sequence>MRERKEEEEEVLLPSTDCSFRFQLSATATTSFPLWSIGSILSGTIPPESVILCDAMFCWAADVKNNRRSGYEME</sequence>
<evidence type="ECO:0000313" key="1">
    <source>
        <dbReference type="EMBL" id="KAH3844267.1"/>
    </source>
</evidence>